<reference evidence="2" key="1">
    <citation type="journal article" date="2016" name="Nature">
        <title>Genome evolution in the allotetraploid frog Xenopus laevis.</title>
        <authorList>
            <person name="Session A.M."/>
            <person name="Uno Y."/>
            <person name="Kwon T."/>
            <person name="Chapman J.A."/>
            <person name="Toyoda A."/>
            <person name="Takahashi S."/>
            <person name="Fukui A."/>
            <person name="Hikosaka A."/>
            <person name="Suzuki A."/>
            <person name="Kondo M."/>
            <person name="van Heeringen S.J."/>
            <person name="Quigley I."/>
            <person name="Heinz S."/>
            <person name="Ogino H."/>
            <person name="Ochi H."/>
            <person name="Hellsten U."/>
            <person name="Lyons J.B."/>
            <person name="Simakov O."/>
            <person name="Putnam N."/>
            <person name="Stites J."/>
            <person name="Kuroki Y."/>
            <person name="Tanaka T."/>
            <person name="Michiue T."/>
            <person name="Watanabe M."/>
            <person name="Bogdanovic O."/>
            <person name="Lister R."/>
            <person name="Georgiou G."/>
            <person name="Paranjpe S.S."/>
            <person name="van Kruijsbergen I."/>
            <person name="Shu S."/>
            <person name="Carlson J."/>
            <person name="Kinoshita T."/>
            <person name="Ohta Y."/>
            <person name="Mawaribuchi S."/>
            <person name="Jenkins J."/>
            <person name="Grimwood J."/>
            <person name="Schmutz J."/>
            <person name="Mitros T."/>
            <person name="Mozaffari S.V."/>
            <person name="Suzuki Y."/>
            <person name="Haramoto Y."/>
            <person name="Yamamoto T.S."/>
            <person name="Takagi C."/>
            <person name="Heald R."/>
            <person name="Miller K."/>
            <person name="Haudenschild C."/>
            <person name="Kitzman J."/>
            <person name="Nakayama T."/>
            <person name="Izutsu Y."/>
            <person name="Robert J."/>
            <person name="Fortriede J."/>
            <person name="Burns K."/>
            <person name="Lotay V."/>
            <person name="Karimi K."/>
            <person name="Yasuoka Y."/>
            <person name="Dichmann D.S."/>
            <person name="Flajnik M.F."/>
            <person name="Houston D.W."/>
            <person name="Shendure J."/>
            <person name="DuPasquier L."/>
            <person name="Vize P.D."/>
            <person name="Zorn A.M."/>
            <person name="Ito M."/>
            <person name="Marcotte E.M."/>
            <person name="Wallingford J.B."/>
            <person name="Ito Y."/>
            <person name="Asashima M."/>
            <person name="Ueno N."/>
            <person name="Matsuda Y."/>
            <person name="Veenstra G.J."/>
            <person name="Fujiyama A."/>
            <person name="Harland R.M."/>
            <person name="Taira M."/>
            <person name="Rokhsar D.S."/>
        </authorList>
    </citation>
    <scope>NUCLEOTIDE SEQUENCE [LARGE SCALE GENOMIC DNA]</scope>
    <source>
        <strain evidence="2">J</strain>
    </source>
</reference>
<protein>
    <submittedName>
        <fullName evidence="1">Uncharacterized protein</fullName>
    </submittedName>
</protein>
<proteinExistence type="predicted"/>
<evidence type="ECO:0000313" key="2">
    <source>
        <dbReference type="Proteomes" id="UP000694892"/>
    </source>
</evidence>
<evidence type="ECO:0000313" key="1">
    <source>
        <dbReference type="EMBL" id="OCT60925.1"/>
    </source>
</evidence>
<accession>A0A974BUA4</accession>
<dbReference type="Proteomes" id="UP000694892">
    <property type="component" value="Chromosome 9_10S"/>
</dbReference>
<organism evidence="1 2">
    <name type="scientific">Xenopus laevis</name>
    <name type="common">African clawed frog</name>
    <dbReference type="NCBI Taxonomy" id="8355"/>
    <lineage>
        <taxon>Eukaryota</taxon>
        <taxon>Metazoa</taxon>
        <taxon>Chordata</taxon>
        <taxon>Craniata</taxon>
        <taxon>Vertebrata</taxon>
        <taxon>Euteleostomi</taxon>
        <taxon>Amphibia</taxon>
        <taxon>Batrachia</taxon>
        <taxon>Anura</taxon>
        <taxon>Pipoidea</taxon>
        <taxon>Pipidae</taxon>
        <taxon>Xenopodinae</taxon>
        <taxon>Xenopus</taxon>
        <taxon>Xenopus</taxon>
    </lineage>
</organism>
<name>A0A974BUA4_XENLA</name>
<gene>
    <name evidence="1" type="ORF">XELAEV_18046950mg</name>
</gene>
<dbReference type="AlphaFoldDB" id="A0A974BUA4"/>
<dbReference type="EMBL" id="CM004483">
    <property type="protein sequence ID" value="OCT60925.1"/>
    <property type="molecule type" value="Genomic_DNA"/>
</dbReference>
<sequence>MCFGEDNSVLDTMQKRYNHSHRMNLDYEVIFGLKIPLALVQVITTCDIARERHVLYRMMNGLLELKAHYPLTEMNLKQFVHVNVPTPERTFLRY</sequence>